<evidence type="ECO:0000313" key="1">
    <source>
        <dbReference type="EMBL" id="RNA25392.1"/>
    </source>
</evidence>
<gene>
    <name evidence="1" type="ORF">BpHYR1_027850</name>
</gene>
<sequence>MCTFSFFNP</sequence>
<accession>A0A3M7RPB1</accession>
<protein>
    <submittedName>
        <fullName evidence="1">Uncharacterized protein</fullName>
    </submittedName>
</protein>
<reference evidence="1 2" key="1">
    <citation type="journal article" date="2018" name="Sci. Rep.">
        <title>Genomic signatures of local adaptation to the degree of environmental predictability in rotifers.</title>
        <authorList>
            <person name="Franch-Gras L."/>
            <person name="Hahn C."/>
            <person name="Garcia-Roger E.M."/>
            <person name="Carmona M.J."/>
            <person name="Serra M."/>
            <person name="Gomez A."/>
        </authorList>
    </citation>
    <scope>NUCLEOTIDE SEQUENCE [LARGE SCALE GENOMIC DNA]</scope>
    <source>
        <strain evidence="1">HYR1</strain>
    </source>
</reference>
<evidence type="ECO:0000313" key="2">
    <source>
        <dbReference type="Proteomes" id="UP000276133"/>
    </source>
</evidence>
<comment type="caution">
    <text evidence="1">The sequence shown here is derived from an EMBL/GenBank/DDBJ whole genome shotgun (WGS) entry which is preliminary data.</text>
</comment>
<dbReference type="Proteomes" id="UP000276133">
    <property type="component" value="Unassembled WGS sequence"/>
</dbReference>
<name>A0A3M7RPB1_BRAPC</name>
<proteinExistence type="predicted"/>
<organism evidence="1 2">
    <name type="scientific">Brachionus plicatilis</name>
    <name type="common">Marine rotifer</name>
    <name type="synonym">Brachionus muelleri</name>
    <dbReference type="NCBI Taxonomy" id="10195"/>
    <lineage>
        <taxon>Eukaryota</taxon>
        <taxon>Metazoa</taxon>
        <taxon>Spiralia</taxon>
        <taxon>Gnathifera</taxon>
        <taxon>Rotifera</taxon>
        <taxon>Eurotatoria</taxon>
        <taxon>Monogononta</taxon>
        <taxon>Pseudotrocha</taxon>
        <taxon>Ploima</taxon>
        <taxon>Brachionidae</taxon>
        <taxon>Brachionus</taxon>
    </lineage>
</organism>
<dbReference type="EMBL" id="REGN01002931">
    <property type="protein sequence ID" value="RNA25392.1"/>
    <property type="molecule type" value="Genomic_DNA"/>
</dbReference>
<keyword evidence="2" id="KW-1185">Reference proteome</keyword>